<gene>
    <name evidence="1" type="ORF">IPF_196</name>
</gene>
<dbReference type="RefSeq" id="WP_002743845.1">
    <property type="nucleotide sequence ID" value="NZ_CP130696.1"/>
</dbReference>
<protein>
    <submittedName>
        <fullName evidence="1">Similar to the Nter part of a cyanobacterial protein. Hypothetical start</fullName>
    </submittedName>
</protein>
<dbReference type="EMBL" id="AM778938">
    <property type="protein sequence ID" value="CAO87206.1"/>
    <property type="molecule type" value="Genomic_DNA"/>
</dbReference>
<evidence type="ECO:0000313" key="1">
    <source>
        <dbReference type="EMBL" id="CAO87206.1"/>
    </source>
</evidence>
<reference evidence="1" key="1">
    <citation type="submission" date="2007-08" db="EMBL/GenBank/DDBJ databases">
        <authorList>
            <person name="Frangeul L."/>
        </authorList>
    </citation>
    <scope>NUCLEOTIDE SEQUENCE</scope>
    <source>
        <strain evidence="1">PCC 7806</strain>
    </source>
</reference>
<accession>A8YGA2</accession>
<proteinExistence type="predicted"/>
<sequence>MSDIAILKEMISKCAIVELEYKKEYKRDSYLLKLIENQDNYSFVISGMPEPDQVIAIKLDEFFDVRKIWLFVTCYGSIGGHKSTKSLSGKGFN</sequence>
<name>A8YGA2_MICA7</name>
<dbReference type="AlphaFoldDB" id="A8YGA2"/>
<organism evidence="1">
    <name type="scientific">Microcystis aeruginosa (strain PCC 7806)</name>
    <dbReference type="NCBI Taxonomy" id="267872"/>
    <lineage>
        <taxon>Bacteria</taxon>
        <taxon>Bacillati</taxon>
        <taxon>Cyanobacteriota</taxon>
        <taxon>Cyanophyceae</taxon>
        <taxon>Oscillatoriophycideae</taxon>
        <taxon>Chroococcales</taxon>
        <taxon>Microcystaceae</taxon>
        <taxon>Microcystis</taxon>
    </lineage>
</organism>